<dbReference type="Proteomes" id="UP000308671">
    <property type="component" value="Unassembled WGS sequence"/>
</dbReference>
<dbReference type="EMBL" id="PQXL01000386">
    <property type="protein sequence ID" value="THV46432.1"/>
    <property type="molecule type" value="Genomic_DNA"/>
</dbReference>
<organism evidence="2 3">
    <name type="scientific">Botrytis galanthina</name>
    <dbReference type="NCBI Taxonomy" id="278940"/>
    <lineage>
        <taxon>Eukaryota</taxon>
        <taxon>Fungi</taxon>
        <taxon>Dikarya</taxon>
        <taxon>Ascomycota</taxon>
        <taxon>Pezizomycotina</taxon>
        <taxon>Leotiomycetes</taxon>
        <taxon>Helotiales</taxon>
        <taxon>Sclerotiniaceae</taxon>
        <taxon>Botrytis</taxon>
    </lineage>
</organism>
<evidence type="ECO:0000313" key="3">
    <source>
        <dbReference type="Proteomes" id="UP000308671"/>
    </source>
</evidence>
<feature type="compositionally biased region" description="Pro residues" evidence="1">
    <location>
        <begin position="167"/>
        <end position="176"/>
    </location>
</feature>
<gene>
    <name evidence="2" type="ORF">BGAL_0386g00020</name>
</gene>
<feature type="compositionally biased region" description="Basic and acidic residues" evidence="1">
    <location>
        <begin position="91"/>
        <end position="101"/>
    </location>
</feature>
<sequence>MPHYSKTTRDSQYDNPQQQREHQGTFNEGQREAIRKKDEEREREKYEQRKKEEHQYGQARADGKVDSGKDRPRGEKASELRYGKTSSGEMGGKKGNERYNDYRPQTQVSGHPPSHLCPLPSSNTSSRDPQHDTRRTYPSQPQKPIQRSYSPLPRPPIGPTTTSRAPSPIPPRPPPRAQTYSSVNMYARGNSTPRHSESRKSQGNPEQENRERSIRKGAQKVEIKRDKQRKKTADEKWGEEEVKLQREYNSEKEKSDYRKRVERDRNRPVDRPEMRSSGAADRGFHRDWEPGDLGKRVSWKGQAFRGEPRGNFFKI</sequence>
<evidence type="ECO:0000256" key="1">
    <source>
        <dbReference type="SAM" id="MobiDB-lite"/>
    </source>
</evidence>
<proteinExistence type="predicted"/>
<evidence type="ECO:0000313" key="2">
    <source>
        <dbReference type="EMBL" id="THV46432.1"/>
    </source>
</evidence>
<feature type="compositionally biased region" description="Basic and acidic residues" evidence="1">
    <location>
        <begin position="282"/>
        <end position="295"/>
    </location>
</feature>
<name>A0A4S8QRJ0_9HELO</name>
<accession>A0A4S8QRJ0</accession>
<comment type="caution">
    <text evidence="2">The sequence shown here is derived from an EMBL/GenBank/DDBJ whole genome shotgun (WGS) entry which is preliminary data.</text>
</comment>
<keyword evidence="3" id="KW-1185">Reference proteome</keyword>
<feature type="region of interest" description="Disordered" evidence="1">
    <location>
        <begin position="1"/>
        <end position="301"/>
    </location>
</feature>
<reference evidence="2 3" key="1">
    <citation type="submission" date="2017-12" db="EMBL/GenBank/DDBJ databases">
        <title>Comparative genomics of Botrytis spp.</title>
        <authorList>
            <person name="Valero-Jimenez C.A."/>
            <person name="Tapia P."/>
            <person name="Veloso J."/>
            <person name="Silva-Moreno E."/>
            <person name="Staats M."/>
            <person name="Valdes J.H."/>
            <person name="Van Kan J.A.L."/>
        </authorList>
    </citation>
    <scope>NUCLEOTIDE SEQUENCE [LARGE SCALE GENOMIC DNA]</scope>
    <source>
        <strain evidence="2 3">MUCL435</strain>
    </source>
</reference>
<feature type="compositionally biased region" description="Basic and acidic residues" evidence="1">
    <location>
        <begin position="19"/>
        <end position="82"/>
    </location>
</feature>
<feature type="compositionally biased region" description="Polar residues" evidence="1">
    <location>
        <begin position="178"/>
        <end position="193"/>
    </location>
</feature>
<feature type="compositionally biased region" description="Low complexity" evidence="1">
    <location>
        <begin position="109"/>
        <end position="122"/>
    </location>
</feature>
<feature type="compositionally biased region" description="Polar residues" evidence="1">
    <location>
        <begin position="136"/>
        <end position="149"/>
    </location>
</feature>
<dbReference type="OrthoDB" id="3556095at2759"/>
<feature type="compositionally biased region" description="Basic and acidic residues" evidence="1">
    <location>
        <begin position="207"/>
        <end position="274"/>
    </location>
</feature>
<dbReference type="AlphaFoldDB" id="A0A4S8QRJ0"/>
<protein>
    <submittedName>
        <fullName evidence="2">Uncharacterized protein</fullName>
    </submittedName>
</protein>